<dbReference type="EMBL" id="JAZGQK010000026">
    <property type="protein sequence ID" value="MEE6262246.1"/>
    <property type="molecule type" value="Genomic_DNA"/>
</dbReference>
<dbReference type="Gene3D" id="1.10.357.10">
    <property type="entry name" value="Tetracycline Repressor, domain 2"/>
    <property type="match status" value="1"/>
</dbReference>
<name>A0ABU7S0I3_9ACTN</name>
<dbReference type="InterPro" id="IPR036271">
    <property type="entry name" value="Tet_transcr_reg_TetR-rel_C_sf"/>
</dbReference>
<dbReference type="InterPro" id="IPR001647">
    <property type="entry name" value="HTH_TetR"/>
</dbReference>
<dbReference type="InterPro" id="IPR050109">
    <property type="entry name" value="HTH-type_TetR-like_transc_reg"/>
</dbReference>
<evidence type="ECO:0000256" key="4">
    <source>
        <dbReference type="PROSITE-ProRule" id="PRU00335"/>
    </source>
</evidence>
<dbReference type="Gene3D" id="1.10.10.60">
    <property type="entry name" value="Homeodomain-like"/>
    <property type="match status" value="1"/>
</dbReference>
<reference evidence="7 8" key="1">
    <citation type="submission" date="2024-01" db="EMBL/GenBank/DDBJ databases">
        <title>Genome insights into Plantactinospora sonchi sp. nov.</title>
        <authorList>
            <person name="Wang L."/>
        </authorList>
    </citation>
    <scope>NUCLEOTIDE SEQUENCE [LARGE SCALE GENOMIC DNA]</scope>
    <source>
        <strain evidence="7 8">NEAU-QY2</strain>
    </source>
</reference>
<sequence>MTREDGEAPVPGGKLLWGDRQRPGRGPRPALSLERIVREGVEAADTEGLAALSMQRLAARLGVGTMSLYRYVPSKDELVVLMFDEVIGEPPATDPGDWRGSLRDWALGLREIFHRHPWTLAVVGTSRVMGPHELAWTEAALYAISDTGLVPDAMMDVLFMVNGYVRGAAQLSVDPAHGPVLDLPAVLRSEWRDRFPTMTALLATDTLAEQYDHRSERGFDFGLQRVLDGVDLFLRTRPRPGD</sequence>
<dbReference type="SUPFAM" id="SSF48498">
    <property type="entry name" value="Tetracyclin repressor-like, C-terminal domain"/>
    <property type="match status" value="1"/>
</dbReference>
<dbReference type="PANTHER" id="PTHR30055:SF151">
    <property type="entry name" value="TRANSCRIPTIONAL REGULATORY PROTEIN"/>
    <property type="match status" value="1"/>
</dbReference>
<gene>
    <name evidence="7" type="ORF">V1633_27555</name>
</gene>
<comment type="caution">
    <text evidence="7">The sequence shown here is derived from an EMBL/GenBank/DDBJ whole genome shotgun (WGS) entry which is preliminary data.</text>
</comment>
<feature type="region of interest" description="Disordered" evidence="5">
    <location>
        <begin position="1"/>
        <end position="29"/>
    </location>
</feature>
<keyword evidence="2 4" id="KW-0238">DNA-binding</keyword>
<dbReference type="PANTHER" id="PTHR30055">
    <property type="entry name" value="HTH-TYPE TRANSCRIPTIONAL REGULATOR RUTR"/>
    <property type="match status" value="1"/>
</dbReference>
<dbReference type="Pfam" id="PF02909">
    <property type="entry name" value="TetR_C_1"/>
    <property type="match status" value="1"/>
</dbReference>
<evidence type="ECO:0000256" key="1">
    <source>
        <dbReference type="ARBA" id="ARBA00023015"/>
    </source>
</evidence>
<protein>
    <submittedName>
        <fullName evidence="7">TetR/AcrR family transcriptional regulator</fullName>
    </submittedName>
</protein>
<proteinExistence type="predicted"/>
<keyword evidence="3" id="KW-0804">Transcription</keyword>
<organism evidence="7 8">
    <name type="scientific">Plantactinospora sonchi</name>
    <dbReference type="NCBI Taxonomy" id="1544735"/>
    <lineage>
        <taxon>Bacteria</taxon>
        <taxon>Bacillati</taxon>
        <taxon>Actinomycetota</taxon>
        <taxon>Actinomycetes</taxon>
        <taxon>Micromonosporales</taxon>
        <taxon>Micromonosporaceae</taxon>
        <taxon>Plantactinospora</taxon>
    </lineage>
</organism>
<dbReference type="Pfam" id="PF00440">
    <property type="entry name" value="TetR_N"/>
    <property type="match status" value="1"/>
</dbReference>
<keyword evidence="8" id="KW-1185">Reference proteome</keyword>
<feature type="domain" description="HTH tetR-type" evidence="6">
    <location>
        <begin position="30"/>
        <end position="90"/>
    </location>
</feature>
<evidence type="ECO:0000256" key="3">
    <source>
        <dbReference type="ARBA" id="ARBA00023163"/>
    </source>
</evidence>
<feature type="DNA-binding region" description="H-T-H motif" evidence="4">
    <location>
        <begin position="53"/>
        <end position="72"/>
    </location>
</feature>
<evidence type="ECO:0000259" key="6">
    <source>
        <dbReference type="PROSITE" id="PS50977"/>
    </source>
</evidence>
<accession>A0ABU7S0I3</accession>
<dbReference type="Proteomes" id="UP001332243">
    <property type="component" value="Unassembled WGS sequence"/>
</dbReference>
<evidence type="ECO:0000256" key="5">
    <source>
        <dbReference type="SAM" id="MobiDB-lite"/>
    </source>
</evidence>
<keyword evidence="1" id="KW-0805">Transcription regulation</keyword>
<dbReference type="PROSITE" id="PS50977">
    <property type="entry name" value="HTH_TETR_2"/>
    <property type="match status" value="1"/>
</dbReference>
<evidence type="ECO:0000256" key="2">
    <source>
        <dbReference type="ARBA" id="ARBA00023125"/>
    </source>
</evidence>
<dbReference type="SUPFAM" id="SSF46689">
    <property type="entry name" value="Homeodomain-like"/>
    <property type="match status" value="1"/>
</dbReference>
<dbReference type="InterPro" id="IPR004111">
    <property type="entry name" value="Repressor_TetR_C"/>
</dbReference>
<dbReference type="RefSeq" id="WP_331217174.1">
    <property type="nucleotide sequence ID" value="NZ_JAZGQK010000026.1"/>
</dbReference>
<evidence type="ECO:0000313" key="8">
    <source>
        <dbReference type="Proteomes" id="UP001332243"/>
    </source>
</evidence>
<dbReference type="InterPro" id="IPR009057">
    <property type="entry name" value="Homeodomain-like_sf"/>
</dbReference>
<evidence type="ECO:0000313" key="7">
    <source>
        <dbReference type="EMBL" id="MEE6262246.1"/>
    </source>
</evidence>